<gene>
    <name evidence="1" type="ORF">SAMN02745152_01229</name>
</gene>
<evidence type="ECO:0000313" key="2">
    <source>
        <dbReference type="Proteomes" id="UP000190395"/>
    </source>
</evidence>
<evidence type="ECO:0000313" key="1">
    <source>
        <dbReference type="EMBL" id="SJZ79004.1"/>
    </source>
</evidence>
<dbReference type="OrthoDB" id="5393676at2"/>
<dbReference type="Pfam" id="PF12672">
    <property type="entry name" value="DUF3793"/>
    <property type="match status" value="1"/>
</dbReference>
<dbReference type="InterPro" id="IPR024523">
    <property type="entry name" value="DUF3793"/>
</dbReference>
<reference evidence="1 2" key="1">
    <citation type="submission" date="2017-02" db="EMBL/GenBank/DDBJ databases">
        <authorList>
            <person name="Peterson S.W."/>
        </authorList>
    </citation>
    <scope>NUCLEOTIDE SEQUENCE [LARGE SCALE GENOMIC DNA]</scope>
    <source>
        <strain evidence="1 2">ATCC BAA-909</strain>
    </source>
</reference>
<evidence type="ECO:0008006" key="3">
    <source>
        <dbReference type="Google" id="ProtNLM"/>
    </source>
</evidence>
<dbReference type="GeneID" id="303367471"/>
<protein>
    <recommendedName>
        <fullName evidence="3">DUF3793 family protein</fullName>
    </recommendedName>
</protein>
<dbReference type="AlphaFoldDB" id="A0A1T4NIF1"/>
<sequence length="190" mass="22218">MEETVIHCSAPALCGIKPASLFSLKNEFYSINRSRLFSWRKNFSKDRRFFVIIKKEDGRVLIFVYDKSLLEKVCSKKKNQEYLKTKDYEVEKGFNSILSELLFRLAHESSFPHETGLFLGYPLEDVIGFETQNAKNCVFSGFWKVYGDKQAALDLMKKYRLCTEICMSWFRQGLSVPLAAQKYKKMEEIL</sequence>
<name>A0A1T4NIF1_9SPIR</name>
<accession>A0A1T4NIF1</accession>
<dbReference type="EMBL" id="FUXC01000006">
    <property type="protein sequence ID" value="SJZ79004.1"/>
    <property type="molecule type" value="Genomic_DNA"/>
</dbReference>
<dbReference type="RefSeq" id="WP_078930976.1">
    <property type="nucleotide sequence ID" value="NZ_FUXC01000006.1"/>
</dbReference>
<proteinExistence type="predicted"/>
<dbReference type="STRING" id="225004.SAMN02745152_01229"/>
<dbReference type="Proteomes" id="UP000190395">
    <property type="component" value="Unassembled WGS sequence"/>
</dbReference>
<organism evidence="1 2">
    <name type="scientific">Treponema berlinense</name>
    <dbReference type="NCBI Taxonomy" id="225004"/>
    <lineage>
        <taxon>Bacteria</taxon>
        <taxon>Pseudomonadati</taxon>
        <taxon>Spirochaetota</taxon>
        <taxon>Spirochaetia</taxon>
        <taxon>Spirochaetales</taxon>
        <taxon>Treponemataceae</taxon>
        <taxon>Treponema</taxon>
    </lineage>
</organism>
<keyword evidence="2" id="KW-1185">Reference proteome</keyword>